<keyword evidence="4 9" id="KW-0812">Transmembrane</keyword>
<dbReference type="Pfam" id="PF00060">
    <property type="entry name" value="Lig_chan"/>
    <property type="match status" value="1"/>
</dbReference>
<evidence type="ECO:0000256" key="3">
    <source>
        <dbReference type="ARBA" id="ARBA00022475"/>
    </source>
</evidence>
<accession>A0A226DUY8</accession>
<evidence type="ECO:0000256" key="2">
    <source>
        <dbReference type="ARBA" id="ARBA00008685"/>
    </source>
</evidence>
<dbReference type="PANTHER" id="PTHR42643:SF24">
    <property type="entry name" value="IONOTROPIC RECEPTOR 60A"/>
    <property type="match status" value="1"/>
</dbReference>
<keyword evidence="13" id="KW-1185">Reference proteome</keyword>
<evidence type="ECO:0000259" key="11">
    <source>
        <dbReference type="Pfam" id="PF00060"/>
    </source>
</evidence>
<proteinExistence type="inferred from homology"/>
<feature type="signal peptide" evidence="10">
    <location>
        <begin position="1"/>
        <end position="16"/>
    </location>
</feature>
<evidence type="ECO:0000313" key="12">
    <source>
        <dbReference type="EMBL" id="OXA49315.1"/>
    </source>
</evidence>
<dbReference type="PANTHER" id="PTHR42643">
    <property type="entry name" value="IONOTROPIC RECEPTOR 20A-RELATED"/>
    <property type="match status" value="1"/>
</dbReference>
<feature type="domain" description="Ionotropic glutamate receptor C-terminal" evidence="11">
    <location>
        <begin position="326"/>
        <end position="569"/>
    </location>
</feature>
<keyword evidence="8" id="KW-0325">Glycoprotein</keyword>
<feature type="transmembrane region" description="Helical" evidence="9">
    <location>
        <begin position="564"/>
        <end position="587"/>
    </location>
</feature>
<evidence type="ECO:0000256" key="8">
    <source>
        <dbReference type="ARBA" id="ARBA00023180"/>
    </source>
</evidence>
<organism evidence="12 13">
    <name type="scientific">Folsomia candida</name>
    <name type="common">Springtail</name>
    <dbReference type="NCBI Taxonomy" id="158441"/>
    <lineage>
        <taxon>Eukaryota</taxon>
        <taxon>Metazoa</taxon>
        <taxon>Ecdysozoa</taxon>
        <taxon>Arthropoda</taxon>
        <taxon>Hexapoda</taxon>
        <taxon>Collembola</taxon>
        <taxon>Entomobryomorpha</taxon>
        <taxon>Isotomoidea</taxon>
        <taxon>Isotomidae</taxon>
        <taxon>Proisotominae</taxon>
        <taxon>Folsomia</taxon>
    </lineage>
</organism>
<evidence type="ECO:0000256" key="7">
    <source>
        <dbReference type="ARBA" id="ARBA00023170"/>
    </source>
</evidence>
<evidence type="ECO:0000256" key="10">
    <source>
        <dbReference type="SAM" id="SignalP"/>
    </source>
</evidence>
<comment type="subcellular location">
    <subcellularLocation>
        <location evidence="1">Cell membrane</location>
        <topology evidence="1">Multi-pass membrane protein</topology>
    </subcellularLocation>
</comment>
<keyword evidence="5 9" id="KW-1133">Transmembrane helix</keyword>
<comment type="caution">
    <text evidence="12">The sequence shown here is derived from an EMBL/GenBank/DDBJ whole genome shotgun (WGS) entry which is preliminary data.</text>
</comment>
<dbReference type="Gene3D" id="1.10.287.70">
    <property type="match status" value="1"/>
</dbReference>
<dbReference type="GO" id="GO:0050906">
    <property type="term" value="P:detection of stimulus involved in sensory perception"/>
    <property type="evidence" value="ECO:0007669"/>
    <property type="project" value="UniProtKB-ARBA"/>
</dbReference>
<evidence type="ECO:0000256" key="4">
    <source>
        <dbReference type="ARBA" id="ARBA00022692"/>
    </source>
</evidence>
<evidence type="ECO:0000256" key="9">
    <source>
        <dbReference type="SAM" id="Phobius"/>
    </source>
</evidence>
<keyword evidence="10" id="KW-0732">Signal</keyword>
<dbReference type="EMBL" id="LNIX01000010">
    <property type="protein sequence ID" value="OXA49315.1"/>
    <property type="molecule type" value="Genomic_DNA"/>
</dbReference>
<dbReference type="Proteomes" id="UP000198287">
    <property type="component" value="Unassembled WGS sequence"/>
</dbReference>
<reference evidence="12 13" key="1">
    <citation type="submission" date="2015-12" db="EMBL/GenBank/DDBJ databases">
        <title>The genome of Folsomia candida.</title>
        <authorList>
            <person name="Faddeeva A."/>
            <person name="Derks M.F."/>
            <person name="Anvar Y."/>
            <person name="Smit S."/>
            <person name="Van Straalen N."/>
            <person name="Roelofs D."/>
        </authorList>
    </citation>
    <scope>NUCLEOTIDE SEQUENCE [LARGE SCALE GENOMIC DNA]</scope>
    <source>
        <strain evidence="12 13">VU population</strain>
        <tissue evidence="12">Whole body</tissue>
    </source>
</reference>
<gene>
    <name evidence="12" type="ORF">Fcan01_15574</name>
</gene>
<keyword evidence="3" id="KW-1003">Cell membrane</keyword>
<keyword evidence="7 12" id="KW-0675">Receptor</keyword>
<comment type="similarity">
    <text evidence="2">Belongs to the glutamate-gated ion channel (TC 1.A.10.1) family.</text>
</comment>
<dbReference type="OrthoDB" id="6506757at2759"/>
<feature type="chain" id="PRO_5012126888" evidence="10">
    <location>
        <begin position="17"/>
        <end position="612"/>
    </location>
</feature>
<name>A0A226DUY8_FOLCA</name>
<sequence length="612" mass="68948">MLRLFVVGISICITLALLSPGEDVFVKFLTNLYTGSEKYGNCALFFIRQGESFGADELGGHVVGGVVRRVGIMSYYNVASSKGNSSLVKFSDSVGGNYNRHAATCKFVIVTMGDVREEWLEKAKETYSPTYHPVIAHLAPWVYVTPDPTLLKDVLFSRSLPSRTKYKLGVSLASRGNLVIRSVCFFCDAGRPMLLDMPVHFSPTKFNYFPDYVLNLKGFLLKISCPAIASRIEVRPPREGANNALRGMFKTLLDDFLMLKFNFTYNAFTAIGGGGTGLQLENGTWIGTIGDLVSGSADVGLDSSRTPKRGIDDRDAMSFARRGIVSQESWGIQYQVFFMVASYLDQDAVLPRFTPLRCFVTLWLFFALIITTVYRSKMVSLLAFPILEEVPQTFEQLVASDYEVGFIKHGDSAYNTLKASTDKVYVKLLERMEIINGNGLECLERAVAKKYACIAFAFSTIYLKARNLSDSDVRKLIFAPETTYNIFVPIVFQGGSIYKEGFDRRMRWTRPFHLADLWEAQDMYYNVRLPKLAWWRETNQTDKLEHSYAGESDDLTLKHISGAFYALAGCLLISTGVFIQELITYYWKRISVRPYNNPKIRAQNEIGNMNDV</sequence>
<dbReference type="SUPFAM" id="SSF53850">
    <property type="entry name" value="Periplasmic binding protein-like II"/>
    <property type="match status" value="1"/>
</dbReference>
<dbReference type="AlphaFoldDB" id="A0A226DUY8"/>
<keyword evidence="6 9" id="KW-0472">Membrane</keyword>
<evidence type="ECO:0000313" key="13">
    <source>
        <dbReference type="Proteomes" id="UP000198287"/>
    </source>
</evidence>
<evidence type="ECO:0000256" key="1">
    <source>
        <dbReference type="ARBA" id="ARBA00004651"/>
    </source>
</evidence>
<dbReference type="InterPro" id="IPR001320">
    <property type="entry name" value="Iontro_rcpt_C"/>
</dbReference>
<protein>
    <submittedName>
        <fullName evidence="12">Glutamate receptor 1</fullName>
    </submittedName>
</protein>
<evidence type="ECO:0000256" key="5">
    <source>
        <dbReference type="ARBA" id="ARBA00022989"/>
    </source>
</evidence>
<evidence type="ECO:0000256" key="6">
    <source>
        <dbReference type="ARBA" id="ARBA00023136"/>
    </source>
</evidence>
<dbReference type="GO" id="GO:0005886">
    <property type="term" value="C:plasma membrane"/>
    <property type="evidence" value="ECO:0007669"/>
    <property type="project" value="UniProtKB-SubCell"/>
</dbReference>
<dbReference type="InterPro" id="IPR052192">
    <property type="entry name" value="Insect_Ionotropic_Sensory_Rcpt"/>
</dbReference>
<dbReference type="GO" id="GO:0015276">
    <property type="term" value="F:ligand-gated monoatomic ion channel activity"/>
    <property type="evidence" value="ECO:0007669"/>
    <property type="project" value="InterPro"/>
</dbReference>